<feature type="region of interest" description="Disordered" evidence="10">
    <location>
        <begin position="152"/>
        <end position="196"/>
    </location>
</feature>
<feature type="region of interest" description="Disordered" evidence="10">
    <location>
        <begin position="538"/>
        <end position="559"/>
    </location>
</feature>
<dbReference type="InterPro" id="IPR050131">
    <property type="entry name" value="Peptidase_S8_subtilisin-like"/>
</dbReference>
<dbReference type="KEGG" id="sgs:AVL59_21050"/>
<organism evidence="12 13">
    <name type="scientific">Streptomyces griseochromogenes</name>
    <dbReference type="NCBI Taxonomy" id="68214"/>
    <lineage>
        <taxon>Bacteria</taxon>
        <taxon>Bacillati</taxon>
        <taxon>Actinomycetota</taxon>
        <taxon>Actinomycetes</taxon>
        <taxon>Kitasatosporales</taxon>
        <taxon>Streptomycetaceae</taxon>
        <taxon>Streptomyces</taxon>
    </lineage>
</organism>
<dbReference type="InterPro" id="IPR000209">
    <property type="entry name" value="Peptidase_S8/S53_dom"/>
</dbReference>
<dbReference type="PANTHER" id="PTHR43806">
    <property type="entry name" value="PEPTIDASE S8"/>
    <property type="match status" value="1"/>
</dbReference>
<dbReference type="PANTHER" id="PTHR43806:SF11">
    <property type="entry name" value="CEREVISIN-RELATED"/>
    <property type="match status" value="1"/>
</dbReference>
<dbReference type="InterPro" id="IPR015500">
    <property type="entry name" value="Peptidase_S8_subtilisin-rel"/>
</dbReference>
<dbReference type="EMBL" id="CP016279">
    <property type="protein sequence ID" value="ANP51746.1"/>
    <property type="molecule type" value="Genomic_DNA"/>
</dbReference>
<feature type="active site" description="Charge relay system" evidence="9">
    <location>
        <position position="128"/>
    </location>
</feature>
<dbReference type="PRINTS" id="PR00723">
    <property type="entry name" value="SUBTILISIN"/>
</dbReference>
<sequence>MSDLVIGYKSKAQEAHSETAVRAGISAAAAKTGLKLSYERRLSVGAALVSLGGAQPAKDVTKLMDHFRADPDVAYAVPNGHMQAQSVTSPNDPRFAEQWDLTEPTAGMNVQDAWGTTTGKGVTVAVLDDGIAKHSDLDANVIQGADLVSNTFTANDGDGRDDDPSDPGDGVKKGECGKDLGGKPLRPEDEPSSWHGTHMAGIIAAPSDNGNGIAGVAPGAKLEPVRVLGRCGGNDADISDGIMWAAGEHVDGVSDNQTPANVINMSLGSKGDCSPIVQSAIDKAVQLGSTVVVAAGNRGKEPAPVDASQFTPANCKNIITVAAADREGNRAEYSNFGQVDITAPGGDIRKNDGDGILSTFNSGTGAPAAENFAFEVGTSQATAHVSGLVALMLSANPELTPAEIKTAIQANARPIPGKCDGGCGAGLADAAKTVAAAAKGVPGSGSPSDSASGSPSDSPSDSASDSPSDAPASPDAPPTTSAPSDGSGSEGAGAGTDLSACLHDSCQVEVTGGDTIQLDGADGVDELEINSVSANAVDMTGASGSGSQSAKQSAPGTSQLNNLVVDIIKVDGDRATIRLS</sequence>
<evidence type="ECO:0000256" key="2">
    <source>
        <dbReference type="ARBA" id="ARBA00011073"/>
    </source>
</evidence>
<accession>A0A1B1AYU6</accession>
<evidence type="ECO:0000256" key="9">
    <source>
        <dbReference type="PROSITE-ProRule" id="PRU01240"/>
    </source>
</evidence>
<feature type="region of interest" description="Disordered" evidence="10">
    <location>
        <begin position="439"/>
        <end position="496"/>
    </location>
</feature>
<evidence type="ECO:0000259" key="11">
    <source>
        <dbReference type="Pfam" id="PF00082"/>
    </source>
</evidence>
<feature type="active site" description="Charge relay system" evidence="9">
    <location>
        <position position="195"/>
    </location>
</feature>
<dbReference type="PROSITE" id="PS00136">
    <property type="entry name" value="SUBTILASE_ASP"/>
    <property type="match status" value="1"/>
</dbReference>
<keyword evidence="3" id="KW-0964">Secreted</keyword>
<dbReference type="STRING" id="68214.AVL59_21050"/>
<feature type="active site" description="Charge relay system" evidence="9">
    <location>
        <position position="379"/>
    </location>
</feature>
<keyword evidence="5" id="KW-0732">Signal</keyword>
<evidence type="ECO:0000256" key="7">
    <source>
        <dbReference type="ARBA" id="ARBA00022825"/>
    </source>
</evidence>
<comment type="subcellular location">
    <subcellularLocation>
        <location evidence="1">Secreted</location>
    </subcellularLocation>
</comment>
<name>A0A1B1AYU6_9ACTN</name>
<dbReference type="FunFam" id="3.40.50.200:FF:000022">
    <property type="entry name" value="Extracellular protease"/>
    <property type="match status" value="1"/>
</dbReference>
<dbReference type="SUPFAM" id="SSF52743">
    <property type="entry name" value="Subtilisin-like"/>
    <property type="match status" value="1"/>
</dbReference>
<comment type="similarity">
    <text evidence="2 9">Belongs to the peptidase S8 family.</text>
</comment>
<evidence type="ECO:0000256" key="4">
    <source>
        <dbReference type="ARBA" id="ARBA00022670"/>
    </source>
</evidence>
<keyword evidence="4 9" id="KW-0645">Protease</keyword>
<proteinExistence type="inferred from homology"/>
<evidence type="ECO:0000256" key="5">
    <source>
        <dbReference type="ARBA" id="ARBA00022729"/>
    </source>
</evidence>
<dbReference type="Gene3D" id="3.40.50.200">
    <property type="entry name" value="Peptidase S8/S53 domain"/>
    <property type="match status" value="1"/>
</dbReference>
<evidence type="ECO:0000256" key="10">
    <source>
        <dbReference type="SAM" id="MobiDB-lite"/>
    </source>
</evidence>
<feature type="compositionally biased region" description="Low complexity" evidence="10">
    <location>
        <begin position="439"/>
        <end position="487"/>
    </location>
</feature>
<dbReference type="InterPro" id="IPR023827">
    <property type="entry name" value="Peptidase_S8_Asp-AS"/>
</dbReference>
<dbReference type="GO" id="GO:0006508">
    <property type="term" value="P:proteolysis"/>
    <property type="evidence" value="ECO:0007669"/>
    <property type="project" value="UniProtKB-KW"/>
</dbReference>
<feature type="domain" description="Peptidase S8/S53" evidence="11">
    <location>
        <begin position="119"/>
        <end position="426"/>
    </location>
</feature>
<feature type="compositionally biased region" description="Basic and acidic residues" evidence="10">
    <location>
        <begin position="169"/>
        <end position="189"/>
    </location>
</feature>
<keyword evidence="7 9" id="KW-0720">Serine protease</keyword>
<feature type="compositionally biased region" description="Low complexity" evidence="10">
    <location>
        <begin position="541"/>
        <end position="554"/>
    </location>
</feature>
<dbReference type="Proteomes" id="UP000092659">
    <property type="component" value="Chromosome"/>
</dbReference>
<gene>
    <name evidence="12" type="ORF">AVL59_21050</name>
</gene>
<evidence type="ECO:0000256" key="1">
    <source>
        <dbReference type="ARBA" id="ARBA00004613"/>
    </source>
</evidence>
<keyword evidence="6 9" id="KW-0378">Hydrolase</keyword>
<evidence type="ECO:0000256" key="8">
    <source>
        <dbReference type="ARBA" id="ARBA00023145"/>
    </source>
</evidence>
<dbReference type="InterPro" id="IPR034176">
    <property type="entry name" value="Peptidases_S8_13"/>
</dbReference>
<evidence type="ECO:0000256" key="6">
    <source>
        <dbReference type="ARBA" id="ARBA00022801"/>
    </source>
</evidence>
<dbReference type="CDD" id="cd07496">
    <property type="entry name" value="Peptidases_S8_13"/>
    <property type="match status" value="1"/>
</dbReference>
<keyword evidence="8" id="KW-0865">Zymogen</keyword>
<protein>
    <recommendedName>
        <fullName evidence="11">Peptidase S8/S53 domain-containing protein</fullName>
    </recommendedName>
</protein>
<dbReference type="GO" id="GO:0004252">
    <property type="term" value="F:serine-type endopeptidase activity"/>
    <property type="evidence" value="ECO:0007669"/>
    <property type="project" value="UniProtKB-UniRule"/>
</dbReference>
<evidence type="ECO:0000313" key="12">
    <source>
        <dbReference type="EMBL" id="ANP51746.1"/>
    </source>
</evidence>
<dbReference type="GO" id="GO:0005576">
    <property type="term" value="C:extracellular region"/>
    <property type="evidence" value="ECO:0007669"/>
    <property type="project" value="UniProtKB-SubCell"/>
</dbReference>
<reference evidence="12 13" key="1">
    <citation type="submission" date="2016-06" db="EMBL/GenBank/DDBJ databases">
        <title>Complete genome sequence of Streptomyces griseochromogenes ATCC 14511, the Blasticidin S producer.</title>
        <authorList>
            <person name="Wu L."/>
        </authorList>
    </citation>
    <scope>NUCLEOTIDE SEQUENCE [LARGE SCALE GENOMIC DNA]</scope>
    <source>
        <strain evidence="12 13">ATCC 14511</strain>
    </source>
</reference>
<dbReference type="AlphaFoldDB" id="A0A1B1AYU6"/>
<dbReference type="InterPro" id="IPR036852">
    <property type="entry name" value="Peptidase_S8/S53_dom_sf"/>
</dbReference>
<evidence type="ECO:0000256" key="3">
    <source>
        <dbReference type="ARBA" id="ARBA00022525"/>
    </source>
</evidence>
<dbReference type="PROSITE" id="PS51892">
    <property type="entry name" value="SUBTILASE"/>
    <property type="match status" value="1"/>
</dbReference>
<evidence type="ECO:0000313" key="13">
    <source>
        <dbReference type="Proteomes" id="UP000092659"/>
    </source>
</evidence>
<dbReference type="Pfam" id="PF00082">
    <property type="entry name" value="Peptidase_S8"/>
    <property type="match status" value="1"/>
</dbReference>